<dbReference type="PANTHER" id="PTHR31040:SF1">
    <property type="entry name" value="NURIM"/>
    <property type="match status" value="1"/>
</dbReference>
<dbReference type="EMBL" id="CASHTH010002923">
    <property type="protein sequence ID" value="CAI8037303.1"/>
    <property type="molecule type" value="Genomic_DNA"/>
</dbReference>
<feature type="transmembrane region" description="Helical" evidence="12">
    <location>
        <begin position="141"/>
        <end position="166"/>
    </location>
</feature>
<dbReference type="PANTHER" id="PTHR31040">
    <property type="entry name" value="NURIM"/>
    <property type="match status" value="1"/>
</dbReference>
<dbReference type="InterPro" id="IPR007318">
    <property type="entry name" value="Phopholipid_MeTrfase"/>
</dbReference>
<evidence type="ECO:0000313" key="13">
    <source>
        <dbReference type="EMBL" id="CAI8037303.1"/>
    </source>
</evidence>
<sequence length="270" mass="30570">MVARAEVAPGVGACEIVKVLIGMFGVLVEKITITYFWLFYSGVSESVSIDVVSTWHRPGLLHSYPLLNNSLLLLFFCLAHSILARKSIKNLVSIVLLSDSVYRHFYLFQSSLLIFLICYGWTPHANPTLWDIQFSPLREALHGVCFVGLMMNMVAFFSLPVLDFIGVREPLEKLTGRRLGRGEKGDLVTSGVYSIVRHPMYTGLLTFFWFNPTMTVSRFMIAAVLTAYVVMALPLFEEPSLVAMFGDSYREYQKTTPMLLPVPFYKQKNQ</sequence>
<feature type="transmembrane region" description="Helical" evidence="12">
    <location>
        <begin position="104"/>
        <end position="121"/>
    </location>
</feature>
<dbReference type="Pfam" id="PF04191">
    <property type="entry name" value="PEMT"/>
    <property type="match status" value="1"/>
</dbReference>
<protein>
    <recommendedName>
        <fullName evidence="11">Nuclear envelope membrane protein</fullName>
    </recommendedName>
    <alternativeName>
        <fullName evidence="10">Nuclear rim protein</fullName>
    </alternativeName>
</protein>
<feature type="transmembrane region" description="Helical" evidence="12">
    <location>
        <begin position="60"/>
        <end position="83"/>
    </location>
</feature>
<evidence type="ECO:0000256" key="6">
    <source>
        <dbReference type="ARBA" id="ARBA00023098"/>
    </source>
</evidence>
<keyword evidence="9" id="KW-1208">Phospholipid metabolism</keyword>
<reference evidence="13" key="1">
    <citation type="submission" date="2023-03" db="EMBL/GenBank/DDBJ databases">
        <authorList>
            <person name="Steffen K."/>
            <person name="Cardenas P."/>
        </authorList>
    </citation>
    <scope>NUCLEOTIDE SEQUENCE</scope>
</reference>
<keyword evidence="3" id="KW-0444">Lipid biosynthesis</keyword>
<evidence type="ECO:0000256" key="2">
    <source>
        <dbReference type="ARBA" id="ARBA00010631"/>
    </source>
</evidence>
<evidence type="ECO:0000256" key="3">
    <source>
        <dbReference type="ARBA" id="ARBA00022516"/>
    </source>
</evidence>
<keyword evidence="14" id="KW-1185">Reference proteome</keyword>
<evidence type="ECO:0000256" key="11">
    <source>
        <dbReference type="ARBA" id="ARBA00032957"/>
    </source>
</evidence>
<evidence type="ECO:0000256" key="12">
    <source>
        <dbReference type="SAM" id="Phobius"/>
    </source>
</evidence>
<comment type="similarity">
    <text evidence="2">Belongs to the nurim family.</text>
</comment>
<evidence type="ECO:0000256" key="1">
    <source>
        <dbReference type="ARBA" id="ARBA00004473"/>
    </source>
</evidence>
<name>A0AA35SWR9_GEOBA</name>
<evidence type="ECO:0000256" key="10">
    <source>
        <dbReference type="ARBA" id="ARBA00031700"/>
    </source>
</evidence>
<evidence type="ECO:0000256" key="8">
    <source>
        <dbReference type="ARBA" id="ARBA00023209"/>
    </source>
</evidence>
<comment type="caution">
    <text evidence="13">The sequence shown here is derived from an EMBL/GenBank/DDBJ whole genome shotgun (WGS) entry which is preliminary data.</text>
</comment>
<dbReference type="AlphaFoldDB" id="A0AA35SWR9"/>
<accession>A0AA35SWR9</accession>
<gene>
    <name evidence="13" type="ORF">GBAR_LOCUS20847</name>
</gene>
<evidence type="ECO:0000256" key="7">
    <source>
        <dbReference type="ARBA" id="ARBA00023136"/>
    </source>
</evidence>
<organism evidence="13 14">
    <name type="scientific">Geodia barretti</name>
    <name type="common">Barrett's horny sponge</name>
    <dbReference type="NCBI Taxonomy" id="519541"/>
    <lineage>
        <taxon>Eukaryota</taxon>
        <taxon>Metazoa</taxon>
        <taxon>Porifera</taxon>
        <taxon>Demospongiae</taxon>
        <taxon>Heteroscleromorpha</taxon>
        <taxon>Tetractinellida</taxon>
        <taxon>Astrophorina</taxon>
        <taxon>Geodiidae</taxon>
        <taxon>Geodia</taxon>
    </lineage>
</organism>
<evidence type="ECO:0000313" key="14">
    <source>
        <dbReference type="Proteomes" id="UP001174909"/>
    </source>
</evidence>
<keyword evidence="5 12" id="KW-1133">Transmembrane helix</keyword>
<feature type="transmembrane region" description="Helical" evidence="12">
    <location>
        <begin position="187"/>
        <end position="210"/>
    </location>
</feature>
<keyword evidence="8" id="KW-0594">Phospholipid biosynthesis</keyword>
<comment type="subcellular location">
    <subcellularLocation>
        <location evidence="1">Nucleus inner membrane</location>
        <topology evidence="1">Multi-pass membrane protein</topology>
    </subcellularLocation>
</comment>
<keyword evidence="7 12" id="KW-0472">Membrane</keyword>
<evidence type="ECO:0000256" key="9">
    <source>
        <dbReference type="ARBA" id="ARBA00023264"/>
    </source>
</evidence>
<evidence type="ECO:0000256" key="4">
    <source>
        <dbReference type="ARBA" id="ARBA00022692"/>
    </source>
</evidence>
<dbReference type="Proteomes" id="UP001174909">
    <property type="component" value="Unassembled WGS sequence"/>
</dbReference>
<dbReference type="Gene3D" id="1.20.120.1630">
    <property type="match status" value="1"/>
</dbReference>
<dbReference type="InterPro" id="IPR033580">
    <property type="entry name" value="Nurim-like"/>
</dbReference>
<feature type="transmembrane region" description="Helical" evidence="12">
    <location>
        <begin position="20"/>
        <end position="40"/>
    </location>
</feature>
<keyword evidence="6" id="KW-0443">Lipid metabolism</keyword>
<dbReference type="GO" id="GO:0008654">
    <property type="term" value="P:phospholipid biosynthetic process"/>
    <property type="evidence" value="ECO:0007669"/>
    <property type="project" value="UniProtKB-KW"/>
</dbReference>
<proteinExistence type="inferred from homology"/>
<dbReference type="GO" id="GO:0005637">
    <property type="term" value="C:nuclear inner membrane"/>
    <property type="evidence" value="ECO:0007669"/>
    <property type="project" value="UniProtKB-SubCell"/>
</dbReference>
<evidence type="ECO:0000256" key="5">
    <source>
        <dbReference type="ARBA" id="ARBA00022989"/>
    </source>
</evidence>
<keyword evidence="4 12" id="KW-0812">Transmembrane</keyword>
<feature type="transmembrane region" description="Helical" evidence="12">
    <location>
        <begin position="216"/>
        <end position="236"/>
    </location>
</feature>